<evidence type="ECO:0008006" key="8">
    <source>
        <dbReference type="Google" id="ProtNLM"/>
    </source>
</evidence>
<feature type="compositionally biased region" description="Polar residues" evidence="5">
    <location>
        <begin position="312"/>
        <end position="327"/>
    </location>
</feature>
<dbReference type="SUPFAM" id="SSF52075">
    <property type="entry name" value="Outer arm dynein light chain 1"/>
    <property type="match status" value="1"/>
</dbReference>
<dbReference type="AlphaFoldDB" id="A0AAQ3R7D0"/>
<comment type="subcellular location">
    <subcellularLocation>
        <location evidence="1">Cytoplasm</location>
    </subcellularLocation>
</comment>
<feature type="region of interest" description="Disordered" evidence="5">
    <location>
        <begin position="633"/>
        <end position="767"/>
    </location>
</feature>
<keyword evidence="4" id="KW-0677">Repeat</keyword>
<dbReference type="PANTHER" id="PTHR15454:SF69">
    <property type="entry name" value="SERINE_THREONINE-PROTEIN KINASE 11-INTERACTING PROTEIN"/>
    <property type="match status" value="1"/>
</dbReference>
<keyword evidence="3" id="KW-0433">Leucine-rich repeat</keyword>
<feature type="region of interest" description="Disordered" evidence="5">
    <location>
        <begin position="276"/>
        <end position="401"/>
    </location>
</feature>
<feature type="compositionally biased region" description="Polar residues" evidence="5">
    <location>
        <begin position="665"/>
        <end position="680"/>
    </location>
</feature>
<feature type="compositionally biased region" description="Basic residues" evidence="5">
    <location>
        <begin position="652"/>
        <end position="661"/>
    </location>
</feature>
<dbReference type="PROSITE" id="PS51450">
    <property type="entry name" value="LRR"/>
    <property type="match status" value="2"/>
</dbReference>
<evidence type="ECO:0000313" key="7">
    <source>
        <dbReference type="Proteomes" id="UP001303373"/>
    </source>
</evidence>
<keyword evidence="2" id="KW-0963">Cytoplasm</keyword>
<feature type="compositionally biased region" description="Polar residues" evidence="5">
    <location>
        <begin position="281"/>
        <end position="293"/>
    </location>
</feature>
<evidence type="ECO:0000256" key="2">
    <source>
        <dbReference type="ARBA" id="ARBA00022490"/>
    </source>
</evidence>
<accession>A0AAQ3R7D0</accession>
<evidence type="ECO:0000256" key="5">
    <source>
        <dbReference type="SAM" id="MobiDB-lite"/>
    </source>
</evidence>
<dbReference type="Gene3D" id="3.80.10.10">
    <property type="entry name" value="Ribonuclease Inhibitor"/>
    <property type="match status" value="2"/>
</dbReference>
<dbReference type="Pfam" id="PF00560">
    <property type="entry name" value="LRR_1"/>
    <property type="match status" value="1"/>
</dbReference>
<sequence>MESESGQVFVKNLASFVRTHERALANALQLQRQRAKHAALDTAAAAAADSTATTTATSISLSSASTRPFLSFKPQNIKAAKLSLTPHHLYYLLSKFEDLGVDVGPMTVRLEDIHKSAPSEYMSFLGSAPKSKGKQTDSDSLKSVSSIRSVVSTVSSLWSNLSLAHSTAKAEKQLAQHKDDIRYLYSCFTKIPALRLSPDKYARLIEGYELQPFDTAVPLFAFKNVSSLEICDLDFRQFHGWDKLSQNLRSLTVKRANVEDPTDLLLNIVLDDTVGRRTRSSKAQMPTTPSTPSLVPWPFGSPKLKQADVARSLSTPDQSLTEQNASSPRKRMTRGGSIDESNKMFATPVRKRSNSPNRPSSSQHGSINRTRRRGQTVVYRRSSGSSGSSTHETTPRHSTSDLLFMGITPTIQWTCLRHLSLAENGLTSLSPKSLSPVAETLQSLDLSGNLFSEIPDVSILTHLRALNMSNCMIASLKSLVHTPLPAVTTVNLRANRLRQLVGVERLPSLERIDLRDNRLADPQELARLTGLPNIADLYVAKNPFVKTFGDFRIIIFNLFRRAPGYTEDITIDSFGPLYNEKKHLDDRAPEAANIPVIKPPTEDEDEELPATTSSTDVADSQVILPPLEMQENPWSRRSHLRTTSDVGPDQFRHKRKSHRRRIVELSNQELSLPTTRNPTSEAADISPVTPFESDGPATPETVPFHTAKTTQVPPRSVTPPERPGLHSAFTTPTPAPRNRLSVDEDESPVRSGDQPQDSAVATSASPNLYRQKMETLKHDMGPEWLAALGDARYNNDTQPRSRNQGNFSPSSRSEAILRAGAPAHREISIGGRTLG</sequence>
<feature type="region of interest" description="Disordered" evidence="5">
    <location>
        <begin position="596"/>
        <end position="616"/>
    </location>
</feature>
<dbReference type="Proteomes" id="UP001303373">
    <property type="component" value="Chromosome 1"/>
</dbReference>
<dbReference type="GO" id="GO:0005737">
    <property type="term" value="C:cytoplasm"/>
    <property type="evidence" value="ECO:0007669"/>
    <property type="project" value="UniProtKB-SubCell"/>
</dbReference>
<gene>
    <name evidence="6" type="ORF">R9X50_00085000</name>
</gene>
<feature type="region of interest" description="Disordered" evidence="5">
    <location>
        <begin position="789"/>
        <end position="835"/>
    </location>
</feature>
<feature type="compositionally biased region" description="Polar residues" evidence="5">
    <location>
        <begin position="753"/>
        <end position="767"/>
    </location>
</feature>
<name>A0AAQ3R7D0_9PEZI</name>
<organism evidence="6 7">
    <name type="scientific">Acrodontium crateriforme</name>
    <dbReference type="NCBI Taxonomy" id="150365"/>
    <lineage>
        <taxon>Eukaryota</taxon>
        <taxon>Fungi</taxon>
        <taxon>Dikarya</taxon>
        <taxon>Ascomycota</taxon>
        <taxon>Pezizomycotina</taxon>
        <taxon>Dothideomycetes</taxon>
        <taxon>Dothideomycetidae</taxon>
        <taxon>Mycosphaerellales</taxon>
        <taxon>Teratosphaeriaceae</taxon>
        <taxon>Acrodontium</taxon>
    </lineage>
</organism>
<feature type="compositionally biased region" description="Polar residues" evidence="5">
    <location>
        <begin position="794"/>
        <end position="813"/>
    </location>
</feature>
<reference evidence="6 7" key="1">
    <citation type="submission" date="2023-11" db="EMBL/GenBank/DDBJ databases">
        <title>An acidophilic fungus is an integral part of prey digestion in a carnivorous sundew plant.</title>
        <authorList>
            <person name="Tsai I.J."/>
        </authorList>
    </citation>
    <scope>NUCLEOTIDE SEQUENCE [LARGE SCALE GENOMIC DNA]</scope>
    <source>
        <strain evidence="6">169a</strain>
    </source>
</reference>
<evidence type="ECO:0000256" key="1">
    <source>
        <dbReference type="ARBA" id="ARBA00004496"/>
    </source>
</evidence>
<dbReference type="PANTHER" id="PTHR15454">
    <property type="entry name" value="NISCHARIN RELATED"/>
    <property type="match status" value="1"/>
</dbReference>
<dbReference type="EMBL" id="CP138580">
    <property type="protein sequence ID" value="WPG98065.1"/>
    <property type="molecule type" value="Genomic_DNA"/>
</dbReference>
<keyword evidence="7" id="KW-1185">Reference proteome</keyword>
<dbReference type="InterPro" id="IPR032675">
    <property type="entry name" value="LRR_dom_sf"/>
</dbReference>
<protein>
    <recommendedName>
        <fullName evidence="8">Leucine rich repeat domain-containing protein</fullName>
    </recommendedName>
</protein>
<proteinExistence type="predicted"/>
<dbReference type="InterPro" id="IPR001611">
    <property type="entry name" value="Leu-rich_rpt"/>
</dbReference>
<evidence type="ECO:0000256" key="3">
    <source>
        <dbReference type="ARBA" id="ARBA00022614"/>
    </source>
</evidence>
<evidence type="ECO:0000256" key="4">
    <source>
        <dbReference type="ARBA" id="ARBA00022737"/>
    </source>
</evidence>
<evidence type="ECO:0000313" key="6">
    <source>
        <dbReference type="EMBL" id="WPG98065.1"/>
    </source>
</evidence>